<dbReference type="RefSeq" id="WP_123860259.1">
    <property type="nucleotide sequence ID" value="NZ_CP033923.1"/>
</dbReference>
<sequence>MQEIFKTFKPKNSVVSKYVEYYYLDIKNNNIINEFQCFPHFNNSISLYKSHIRLENGEVVYKETALPCQIFTPIRERVLHVKQSGKVHRIVVVFHPLGIHQFYRHLDFSGYITDYEFFTQHELSQIFSTTDTEIQESLLDGFLEKRFKRFEHTILEKSIDYIFNHYEDFSVEVFSRKIGVSRQHINRLFQTYLGVSVKKFNEIVLFRQTINKKLFEDPDRNFTELAHEFNFNDQSHFNKTYKNLTENSPKSFFSKGTVLGQEDTLFWHLLP</sequence>
<reference evidence="5 6" key="1">
    <citation type="submission" date="2018-11" db="EMBL/GenBank/DDBJ databases">
        <title>Proposal to divide the Flavobacteriaceae and reorganize its genera based on Amino Acid Identity values calculated from whole genome sequences.</title>
        <authorList>
            <person name="Nicholson A.C."/>
            <person name="Gulvik C.A."/>
            <person name="Whitney A.M."/>
            <person name="Humrighouse B.W."/>
            <person name="Bell M."/>
            <person name="Holmes B."/>
            <person name="Steigerwalt A.G."/>
            <person name="Villarma A."/>
            <person name="Sheth M."/>
            <person name="Batra D."/>
            <person name="Pryor J."/>
            <person name="Bernardet J.-F."/>
            <person name="Hugo C."/>
            <person name="Kampfer P."/>
            <person name="Newman J."/>
            <person name="McQuiston J.R."/>
        </authorList>
    </citation>
    <scope>NUCLEOTIDE SEQUENCE [LARGE SCALE GENOMIC DNA]</scope>
    <source>
        <strain evidence="5 6">G0041</strain>
    </source>
</reference>
<keyword evidence="2" id="KW-0238">DNA-binding</keyword>
<dbReference type="GO" id="GO:0043565">
    <property type="term" value="F:sequence-specific DNA binding"/>
    <property type="evidence" value="ECO:0007669"/>
    <property type="project" value="InterPro"/>
</dbReference>
<dbReference type="Pfam" id="PF12833">
    <property type="entry name" value="HTH_18"/>
    <property type="match status" value="1"/>
</dbReference>
<dbReference type="SUPFAM" id="SSF46689">
    <property type="entry name" value="Homeodomain-like"/>
    <property type="match status" value="1"/>
</dbReference>
<dbReference type="Proteomes" id="UP000278288">
    <property type="component" value="Chromosome"/>
</dbReference>
<keyword evidence="6" id="KW-1185">Reference proteome</keyword>
<dbReference type="PANTHER" id="PTHR43280:SF2">
    <property type="entry name" value="HTH-TYPE TRANSCRIPTIONAL REGULATOR EXSA"/>
    <property type="match status" value="1"/>
</dbReference>
<evidence type="ECO:0000313" key="5">
    <source>
        <dbReference type="EMBL" id="AZA93461.1"/>
    </source>
</evidence>
<dbReference type="GO" id="GO:0003700">
    <property type="term" value="F:DNA-binding transcription factor activity"/>
    <property type="evidence" value="ECO:0007669"/>
    <property type="project" value="InterPro"/>
</dbReference>
<name>A0AAD0YN00_CHRNA</name>
<evidence type="ECO:0000256" key="1">
    <source>
        <dbReference type="ARBA" id="ARBA00023015"/>
    </source>
</evidence>
<evidence type="ECO:0000259" key="4">
    <source>
        <dbReference type="PROSITE" id="PS01124"/>
    </source>
</evidence>
<dbReference type="AlphaFoldDB" id="A0AAD0YN00"/>
<dbReference type="PROSITE" id="PS01124">
    <property type="entry name" value="HTH_ARAC_FAMILY_2"/>
    <property type="match status" value="1"/>
</dbReference>
<organism evidence="5 6">
    <name type="scientific">Chryseobacterium nakagawai</name>
    <dbReference type="NCBI Taxonomy" id="1241982"/>
    <lineage>
        <taxon>Bacteria</taxon>
        <taxon>Pseudomonadati</taxon>
        <taxon>Bacteroidota</taxon>
        <taxon>Flavobacteriia</taxon>
        <taxon>Flavobacteriales</taxon>
        <taxon>Weeksellaceae</taxon>
        <taxon>Chryseobacterium group</taxon>
        <taxon>Chryseobacterium</taxon>
    </lineage>
</organism>
<keyword evidence="3" id="KW-0804">Transcription</keyword>
<protein>
    <submittedName>
        <fullName evidence="5">AraC family transcriptional regulator</fullName>
    </submittedName>
</protein>
<gene>
    <name evidence="5" type="ORF">EG343_24040</name>
</gene>
<evidence type="ECO:0000256" key="2">
    <source>
        <dbReference type="ARBA" id="ARBA00023125"/>
    </source>
</evidence>
<feature type="domain" description="HTH araC/xylS-type" evidence="4">
    <location>
        <begin position="156"/>
        <end position="255"/>
    </location>
</feature>
<accession>A0AAD0YN00</accession>
<proteinExistence type="predicted"/>
<evidence type="ECO:0000313" key="6">
    <source>
        <dbReference type="Proteomes" id="UP000278288"/>
    </source>
</evidence>
<dbReference type="PANTHER" id="PTHR43280">
    <property type="entry name" value="ARAC-FAMILY TRANSCRIPTIONAL REGULATOR"/>
    <property type="match status" value="1"/>
</dbReference>
<dbReference type="KEGG" id="cnk:EG343_24040"/>
<dbReference type="Gene3D" id="1.10.10.60">
    <property type="entry name" value="Homeodomain-like"/>
    <property type="match status" value="1"/>
</dbReference>
<dbReference type="InterPro" id="IPR018060">
    <property type="entry name" value="HTH_AraC"/>
</dbReference>
<keyword evidence="1" id="KW-0805">Transcription regulation</keyword>
<dbReference type="EMBL" id="CP033923">
    <property type="protein sequence ID" value="AZA93461.1"/>
    <property type="molecule type" value="Genomic_DNA"/>
</dbReference>
<dbReference type="InterPro" id="IPR009057">
    <property type="entry name" value="Homeodomain-like_sf"/>
</dbReference>
<dbReference type="SMART" id="SM00342">
    <property type="entry name" value="HTH_ARAC"/>
    <property type="match status" value="1"/>
</dbReference>
<evidence type="ECO:0000256" key="3">
    <source>
        <dbReference type="ARBA" id="ARBA00023163"/>
    </source>
</evidence>